<dbReference type="AlphaFoldDB" id="A0A0F8AYB4"/>
<keyword evidence="10" id="KW-1185">Reference proteome</keyword>
<evidence type="ECO:0000313" key="9">
    <source>
        <dbReference type="EMBL" id="KKF39750.1"/>
    </source>
</evidence>
<dbReference type="EMBL" id="JNFH02000020">
    <property type="protein sequence ID" value="KKF39750.1"/>
    <property type="molecule type" value="Genomic_DNA"/>
</dbReference>
<keyword evidence="4" id="KW-0238">DNA-binding</keyword>
<evidence type="ECO:0000259" key="8">
    <source>
        <dbReference type="Pfam" id="PF07282"/>
    </source>
</evidence>
<comment type="similarity">
    <text evidence="1">In the C-terminal section; belongs to the transposase 35 family.</text>
</comment>
<dbReference type="PANTHER" id="PTHR30405:SF11">
    <property type="entry name" value="RNA-GUIDED DNA ENDONUCLEASE RV2885C-RELATED"/>
    <property type="match status" value="1"/>
</dbReference>
<dbReference type="Pfam" id="PF01385">
    <property type="entry name" value="OrfB_IS605"/>
    <property type="match status" value="1"/>
</dbReference>
<dbReference type="Pfam" id="PF07282">
    <property type="entry name" value="Cas12f1-like_TNB"/>
    <property type="match status" value="1"/>
</dbReference>
<evidence type="ECO:0000313" key="10">
    <source>
        <dbReference type="Proteomes" id="UP000053331"/>
    </source>
</evidence>
<dbReference type="NCBIfam" id="NF040570">
    <property type="entry name" value="guided_TnpB"/>
    <property type="match status" value="1"/>
</dbReference>
<feature type="domain" description="Probable transposase IS891/IS1136/IS1341" evidence="7">
    <location>
        <begin position="183"/>
        <end position="292"/>
    </location>
</feature>
<evidence type="ECO:0000259" key="7">
    <source>
        <dbReference type="Pfam" id="PF01385"/>
    </source>
</evidence>
<evidence type="ECO:0000256" key="4">
    <source>
        <dbReference type="ARBA" id="ARBA00023125"/>
    </source>
</evidence>
<dbReference type="InterPro" id="IPR001959">
    <property type="entry name" value="Transposase"/>
</dbReference>
<name>A0A0F8AYB4_9EURY</name>
<dbReference type="NCBIfam" id="TIGR01766">
    <property type="entry name" value="IS200/IS605 family accessory protein TnpB-like domain"/>
    <property type="match status" value="1"/>
</dbReference>
<evidence type="ECO:0000256" key="3">
    <source>
        <dbReference type="ARBA" id="ARBA00022578"/>
    </source>
</evidence>
<reference evidence="9 10" key="1">
    <citation type="journal article" date="2015" name="Genome Announc.">
        <title>Draft genome sequence of a Halorubrum H3 strain isolated from the burlinskoye salt lake (Altai Krai, Russia).</title>
        <authorList>
            <person name="Rozanov A.S."/>
            <person name="Bryanskaya A.V."/>
            <person name="Malup T.K."/>
            <person name="Kotenko A.V."/>
            <person name="Peltek S.E."/>
        </authorList>
    </citation>
    <scope>NUCLEOTIDE SEQUENCE [LARGE SCALE GENOMIC DNA]</scope>
    <source>
        <strain evidence="9 10">H3</strain>
    </source>
</reference>
<accession>A0A0F8AYB4</accession>
<evidence type="ECO:0000256" key="1">
    <source>
        <dbReference type="ARBA" id="ARBA00008761"/>
    </source>
</evidence>
<sequence length="426" mass="48417">MAKKVVTRTYTASIRNQSRVSDDLDALGFAASKLWNVGRWTCSRIWDEIDYIPNHNELTTYLKNHERYDDLHSQSSQRVLQELAEAFNGWYGKRQNGDARANPPGYRKHGDEHPRSTVTFKAAGFKLDTQHDRVRLSQGSNLKEYWSDFILCKFQTRPDVDLSAVENVQQVRAVWTDEEWELHFVCKVESEVAESPGEKTVGVDLGINNFAALAYEDGHAELYPLNCLKQDDYYFSKRIAQCDDSNSEQATRLNQKKSARRTHYFHTLSKHIVQRCVDEGVGTIVVGNLSGIREDEETDESKNWGKHGNLDLHSWAFDRFTELLEYKAEMEDIAVEQVSERDTSNSCSCCGRTRKANRVERGLYVCDDCGTVANADVNGAENIRQKVSPSLVTDSGDRSNGWLAQPSTFLFDKETGAFAPQERVTS</sequence>
<dbReference type="RefSeq" id="WP_050024417.1">
    <property type="nucleotide sequence ID" value="NZ_JNFH02000020.1"/>
</dbReference>
<dbReference type="PANTHER" id="PTHR30405">
    <property type="entry name" value="TRANSPOSASE"/>
    <property type="match status" value="1"/>
</dbReference>
<protein>
    <submittedName>
        <fullName evidence="9">Transposase</fullName>
    </submittedName>
</protein>
<keyword evidence="3" id="KW-0815">Transposition</keyword>
<feature type="domain" description="Cas12f1-like TNB" evidence="8">
    <location>
        <begin position="317"/>
        <end position="383"/>
    </location>
</feature>
<organism evidence="9 10">
    <name type="scientific">Halorubrum saccharovorum</name>
    <dbReference type="NCBI Taxonomy" id="2248"/>
    <lineage>
        <taxon>Archaea</taxon>
        <taxon>Methanobacteriati</taxon>
        <taxon>Methanobacteriota</taxon>
        <taxon>Stenosarchaea group</taxon>
        <taxon>Halobacteria</taxon>
        <taxon>Halobacteriales</taxon>
        <taxon>Haloferacaceae</taxon>
        <taxon>Halorubrum</taxon>
    </lineage>
</organism>
<dbReference type="OrthoDB" id="284225at2157"/>
<feature type="region of interest" description="Disordered" evidence="6">
    <location>
        <begin position="94"/>
        <end position="113"/>
    </location>
</feature>
<evidence type="ECO:0000256" key="6">
    <source>
        <dbReference type="SAM" id="MobiDB-lite"/>
    </source>
</evidence>
<evidence type="ECO:0000256" key="2">
    <source>
        <dbReference type="ARBA" id="ARBA00011044"/>
    </source>
</evidence>
<proteinExistence type="inferred from homology"/>
<dbReference type="InterPro" id="IPR051399">
    <property type="entry name" value="RNA-guided_DNA_endo/Transpos"/>
</dbReference>
<dbReference type="GO" id="GO:0006310">
    <property type="term" value="P:DNA recombination"/>
    <property type="evidence" value="ECO:0007669"/>
    <property type="project" value="UniProtKB-KW"/>
</dbReference>
<keyword evidence="5" id="KW-0233">DNA recombination</keyword>
<dbReference type="Proteomes" id="UP000053331">
    <property type="component" value="Unassembled WGS sequence"/>
</dbReference>
<comment type="similarity">
    <text evidence="2">In the N-terminal section; belongs to the transposase 2 family.</text>
</comment>
<evidence type="ECO:0000256" key="5">
    <source>
        <dbReference type="ARBA" id="ARBA00023172"/>
    </source>
</evidence>
<dbReference type="GO" id="GO:0003677">
    <property type="term" value="F:DNA binding"/>
    <property type="evidence" value="ECO:0007669"/>
    <property type="project" value="UniProtKB-KW"/>
</dbReference>
<gene>
    <name evidence="9" type="ORF">FK85_26010</name>
</gene>
<dbReference type="GO" id="GO:0032196">
    <property type="term" value="P:transposition"/>
    <property type="evidence" value="ECO:0007669"/>
    <property type="project" value="UniProtKB-KW"/>
</dbReference>
<comment type="caution">
    <text evidence="9">The sequence shown here is derived from an EMBL/GenBank/DDBJ whole genome shotgun (WGS) entry which is preliminary data.</text>
</comment>
<dbReference type="InterPro" id="IPR010095">
    <property type="entry name" value="Cas12f1-like_TNB"/>
</dbReference>